<accession>A0A1D6LG80</accession>
<dbReference type="InParanoid" id="A0A1D6LG80"/>
<dbReference type="ExpressionAtlas" id="A0A1D6LG80">
    <property type="expression patterns" value="baseline and differential"/>
</dbReference>
<dbReference type="PANTHER" id="PTHR48008">
    <property type="entry name" value="LEUCINE-RICH REPEAT RECEPTOR-LIKE PROTEIN KINASE IMK3-RELATED"/>
    <property type="match status" value="1"/>
</dbReference>
<protein>
    <submittedName>
        <fullName evidence="4">Meristematic receptor-like kinase</fullName>
    </submittedName>
</protein>
<dbReference type="Gene3D" id="3.80.10.10">
    <property type="entry name" value="Ribonuclease Inhibitor"/>
    <property type="match status" value="2"/>
</dbReference>
<dbReference type="PANTHER" id="PTHR48008:SF6">
    <property type="entry name" value="LEUCINE-RICH REPEAT RECEPTOR-LIKE PROTEIN KINASE IMK3-RELATED"/>
    <property type="match status" value="1"/>
</dbReference>
<dbReference type="InterPro" id="IPR032675">
    <property type="entry name" value="LRR_dom_sf"/>
</dbReference>
<evidence type="ECO:0000256" key="2">
    <source>
        <dbReference type="ARBA" id="ARBA00022737"/>
    </source>
</evidence>
<dbReference type="SMR" id="A0A1D6LG80"/>
<dbReference type="Pfam" id="PF00560">
    <property type="entry name" value="LRR_1"/>
    <property type="match status" value="2"/>
</dbReference>
<feature type="domain" description="Leucine-rich repeat-containing N-terminal plant-type" evidence="3">
    <location>
        <begin position="29"/>
        <end position="69"/>
    </location>
</feature>
<dbReference type="SUPFAM" id="SSF52058">
    <property type="entry name" value="L domain-like"/>
    <property type="match status" value="1"/>
</dbReference>
<keyword evidence="4" id="KW-0808">Transferase</keyword>
<dbReference type="GO" id="GO:0016301">
    <property type="term" value="F:kinase activity"/>
    <property type="evidence" value="ECO:0007669"/>
    <property type="project" value="UniProtKB-KW"/>
</dbReference>
<keyword evidence="4" id="KW-0418">Kinase</keyword>
<sequence length="452" mass="46583">MLSPPTTTAAAQHHCHRHHSTGDGVVISQADYQGLQAIKHDLSDPYIFLRSWNDSGVTACSGAWAGIKCVLCSVVAITLPWRGLGARSPRAGSASSSAFAGAIAGAVPSSLGFLTDPCGVYLFNNRFSAVANSTRLIQLNLSRNTLSDAVPVEVVASASLVFLDLSYNNLSGPIPDAFAGSDKSPSKLLNNNNNNKEAITGSYQLVFLSLAHNFLDGPIPASVTKLQQLDLYSNSLNGTIPTQLATLADLKSFNVSYNNRSGAAPASLARKFGEPAFTGKGNVLLCGYSASTPCPASPSPAPASPAEEPPRGRGSRKFSRKALVLIVVGIIVGVLVLLLLCCLLLCFLRRNKRSSGGTAGTRSEKQAAAKEAGGAGAGAAAAGHGEKPGSGAGEVESGGDVGGKLVHFDGPLTFTADDLLCATVEIMGKSTYGTVYKATVEDGSLVIANSFS</sequence>
<evidence type="ECO:0000256" key="1">
    <source>
        <dbReference type="ARBA" id="ARBA00022614"/>
    </source>
</evidence>
<keyword evidence="1" id="KW-0433">Leucine-rich repeat</keyword>
<dbReference type="InterPro" id="IPR001611">
    <property type="entry name" value="Leu-rich_rpt"/>
</dbReference>
<evidence type="ECO:0000313" key="4">
    <source>
        <dbReference type="EMBL" id="AQK78925.1"/>
    </source>
</evidence>
<keyword evidence="4" id="KW-0675">Receptor</keyword>
<evidence type="ECO:0000259" key="3">
    <source>
        <dbReference type="Pfam" id="PF08263"/>
    </source>
</evidence>
<gene>
    <name evidence="4" type="ORF">ZEAMMB73_Zm00001d035380</name>
</gene>
<dbReference type="Pfam" id="PF08263">
    <property type="entry name" value="LRRNT_2"/>
    <property type="match status" value="1"/>
</dbReference>
<dbReference type="InterPro" id="IPR013210">
    <property type="entry name" value="LRR_N_plant-typ"/>
</dbReference>
<proteinExistence type="predicted"/>
<name>A0A1D6LG80_MAIZE</name>
<dbReference type="InterPro" id="IPR052451">
    <property type="entry name" value="Ser/Thr_kinase-like"/>
</dbReference>
<dbReference type="EMBL" id="CM000782">
    <property type="protein sequence ID" value="AQK78925.1"/>
    <property type="molecule type" value="Genomic_DNA"/>
</dbReference>
<reference evidence="4" key="1">
    <citation type="submission" date="2015-12" db="EMBL/GenBank/DDBJ databases">
        <title>Update maize B73 reference genome by single molecule sequencing technologies.</title>
        <authorList>
            <consortium name="Maize Genome Sequencing Project"/>
            <person name="Ware D."/>
        </authorList>
    </citation>
    <scope>NUCLEOTIDE SEQUENCE</scope>
    <source>
        <tissue evidence="4">Seedling</tissue>
    </source>
</reference>
<dbReference type="STRING" id="4577.A0A1D6LG80"/>
<dbReference type="OMA" id="CATVEIM"/>
<organism evidence="4">
    <name type="scientific">Zea mays</name>
    <name type="common">Maize</name>
    <dbReference type="NCBI Taxonomy" id="4577"/>
    <lineage>
        <taxon>Eukaryota</taxon>
        <taxon>Viridiplantae</taxon>
        <taxon>Streptophyta</taxon>
        <taxon>Embryophyta</taxon>
        <taxon>Tracheophyta</taxon>
        <taxon>Spermatophyta</taxon>
        <taxon>Magnoliopsida</taxon>
        <taxon>Liliopsida</taxon>
        <taxon>Poales</taxon>
        <taxon>Poaceae</taxon>
        <taxon>PACMAD clade</taxon>
        <taxon>Panicoideae</taxon>
        <taxon>Andropogonodae</taxon>
        <taxon>Andropogoneae</taxon>
        <taxon>Tripsacinae</taxon>
        <taxon>Zea</taxon>
    </lineage>
</organism>
<keyword evidence="2" id="KW-0677">Repeat</keyword>
<dbReference type="AlphaFoldDB" id="A0A1D6LG80"/>